<feature type="chain" id="PRO_5021302164" description="cAMP-dependent protein kinase inhibitor alpha" evidence="5">
    <location>
        <begin position="25"/>
        <end position="105"/>
    </location>
</feature>
<evidence type="ECO:0000256" key="3">
    <source>
        <dbReference type="ARBA" id="ARBA00023013"/>
    </source>
</evidence>
<evidence type="ECO:0000313" key="7">
    <source>
        <dbReference type="Proteomes" id="UP000314986"/>
    </source>
</evidence>
<keyword evidence="3" id="KW-0649">Protein kinase inhibitor</keyword>
<dbReference type="AlphaFoldDB" id="A0A4W3IIY9"/>
<dbReference type="STRING" id="7868.ENSCMIP00000030259"/>
<keyword evidence="5" id="KW-0732">Signal</keyword>
<feature type="compositionally biased region" description="Polar residues" evidence="4">
    <location>
        <begin position="57"/>
        <end position="70"/>
    </location>
</feature>
<feature type="signal peptide" evidence="5">
    <location>
        <begin position="1"/>
        <end position="24"/>
    </location>
</feature>
<protein>
    <recommendedName>
        <fullName evidence="8">cAMP-dependent protein kinase inhibitor alpha</fullName>
    </recommendedName>
</protein>
<reference evidence="7" key="1">
    <citation type="journal article" date="2006" name="Science">
        <title>Ancient noncoding elements conserved in the human genome.</title>
        <authorList>
            <person name="Venkatesh B."/>
            <person name="Kirkness E.F."/>
            <person name="Loh Y.H."/>
            <person name="Halpern A.L."/>
            <person name="Lee A.P."/>
            <person name="Johnson J."/>
            <person name="Dandona N."/>
            <person name="Viswanathan L.D."/>
            <person name="Tay A."/>
            <person name="Venter J.C."/>
            <person name="Strausberg R.L."/>
            <person name="Brenner S."/>
        </authorList>
    </citation>
    <scope>NUCLEOTIDE SEQUENCE [LARGE SCALE GENOMIC DNA]</scope>
</reference>
<comment type="function">
    <text evidence="1">Extremely potent competitive inhibitor of cAMP-dependent protein kinase activity, this protein interacts with the catalytic subunit of the enzyme after the cAMP-induced dissociation of its regulatory chains.</text>
</comment>
<evidence type="ECO:0000256" key="1">
    <source>
        <dbReference type="ARBA" id="ARBA00002844"/>
    </source>
</evidence>
<accession>A0A4W3IIY9</accession>
<organism evidence="6 7">
    <name type="scientific">Callorhinchus milii</name>
    <name type="common">Ghost shark</name>
    <dbReference type="NCBI Taxonomy" id="7868"/>
    <lineage>
        <taxon>Eukaryota</taxon>
        <taxon>Metazoa</taxon>
        <taxon>Chordata</taxon>
        <taxon>Craniata</taxon>
        <taxon>Vertebrata</taxon>
        <taxon>Chondrichthyes</taxon>
        <taxon>Holocephali</taxon>
        <taxon>Chimaeriformes</taxon>
        <taxon>Callorhinchidae</taxon>
        <taxon>Callorhinchus</taxon>
    </lineage>
</organism>
<reference evidence="7" key="3">
    <citation type="journal article" date="2014" name="Nature">
        <title>Elephant shark genome provides unique insights into gnathostome evolution.</title>
        <authorList>
            <consortium name="International Elephant Shark Genome Sequencing Consortium"/>
            <person name="Venkatesh B."/>
            <person name="Lee A.P."/>
            <person name="Ravi V."/>
            <person name="Maurya A.K."/>
            <person name="Lian M.M."/>
            <person name="Swann J.B."/>
            <person name="Ohta Y."/>
            <person name="Flajnik M.F."/>
            <person name="Sutoh Y."/>
            <person name="Kasahara M."/>
            <person name="Hoon S."/>
            <person name="Gangu V."/>
            <person name="Roy S.W."/>
            <person name="Irimia M."/>
            <person name="Korzh V."/>
            <person name="Kondrychyn I."/>
            <person name="Lim Z.W."/>
            <person name="Tay B.H."/>
            <person name="Tohari S."/>
            <person name="Kong K.W."/>
            <person name="Ho S."/>
            <person name="Lorente-Galdos B."/>
            <person name="Quilez J."/>
            <person name="Marques-Bonet T."/>
            <person name="Raney B.J."/>
            <person name="Ingham P.W."/>
            <person name="Tay A."/>
            <person name="Hillier L.W."/>
            <person name="Minx P."/>
            <person name="Boehm T."/>
            <person name="Wilson R.K."/>
            <person name="Brenner S."/>
            <person name="Warren W.C."/>
        </authorList>
    </citation>
    <scope>NUCLEOTIDE SEQUENCE [LARGE SCALE GENOMIC DNA]</scope>
</reference>
<sequence>MFCISRLSSGTLSLFVQLQVLIYGNVCEMTDVESSYTDFVSSGRTGRRNALPDIMDSTANVDTGELTTSMEGLEVKTGETSGGTETQVSTNQTESPSEDNRSSSS</sequence>
<evidence type="ECO:0000256" key="5">
    <source>
        <dbReference type="SAM" id="SignalP"/>
    </source>
</evidence>
<feature type="region of interest" description="Disordered" evidence="4">
    <location>
        <begin position="39"/>
        <end position="105"/>
    </location>
</feature>
<reference evidence="7" key="2">
    <citation type="journal article" date="2007" name="PLoS Biol.">
        <title>Survey sequencing and comparative analysis of the elephant shark (Callorhinchus milii) genome.</title>
        <authorList>
            <person name="Venkatesh B."/>
            <person name="Kirkness E.F."/>
            <person name="Loh Y.H."/>
            <person name="Halpern A.L."/>
            <person name="Lee A.P."/>
            <person name="Johnson J."/>
            <person name="Dandona N."/>
            <person name="Viswanathan L.D."/>
            <person name="Tay A."/>
            <person name="Venter J.C."/>
            <person name="Strausberg R.L."/>
            <person name="Brenner S."/>
        </authorList>
    </citation>
    <scope>NUCLEOTIDE SEQUENCE [LARGE SCALE GENOMIC DNA]</scope>
</reference>
<keyword evidence="7" id="KW-1185">Reference proteome</keyword>
<dbReference type="Ensembl" id="ENSCMIT00000030726.1">
    <property type="protein sequence ID" value="ENSCMIP00000030259.1"/>
    <property type="gene ID" value="ENSCMIG00000013030.1"/>
</dbReference>
<dbReference type="Proteomes" id="UP000314986">
    <property type="component" value="Unassembled WGS sequence"/>
</dbReference>
<name>A0A4W3IIY9_CALMI</name>
<dbReference type="InterPro" id="IPR004171">
    <property type="entry name" value="cAMP_dep_PKI"/>
</dbReference>
<reference evidence="6" key="4">
    <citation type="submission" date="2025-08" db="UniProtKB">
        <authorList>
            <consortium name="Ensembl"/>
        </authorList>
    </citation>
    <scope>IDENTIFICATION</scope>
</reference>
<feature type="compositionally biased region" description="Polar residues" evidence="4">
    <location>
        <begin position="78"/>
        <end position="94"/>
    </location>
</feature>
<proteinExistence type="inferred from homology"/>
<dbReference type="InParanoid" id="A0A4W3IIY9"/>
<reference evidence="6" key="5">
    <citation type="submission" date="2025-09" db="UniProtKB">
        <authorList>
            <consortium name="Ensembl"/>
        </authorList>
    </citation>
    <scope>IDENTIFICATION</scope>
</reference>
<dbReference type="PANTHER" id="PTHR15416">
    <property type="entry name" value="CAMP-DEPENDENT PROTEIN KINASE INHIBITOR/PKI"/>
    <property type="match status" value="1"/>
</dbReference>
<evidence type="ECO:0000313" key="6">
    <source>
        <dbReference type="Ensembl" id="ENSCMIP00000030259.1"/>
    </source>
</evidence>
<dbReference type="Pfam" id="PF02827">
    <property type="entry name" value="PKI"/>
    <property type="match status" value="1"/>
</dbReference>
<evidence type="ECO:0000256" key="4">
    <source>
        <dbReference type="SAM" id="MobiDB-lite"/>
    </source>
</evidence>
<comment type="similarity">
    <text evidence="2">Belongs to the PKI family.</text>
</comment>
<evidence type="ECO:0000256" key="2">
    <source>
        <dbReference type="ARBA" id="ARBA00006393"/>
    </source>
</evidence>
<dbReference type="GO" id="GO:0004862">
    <property type="term" value="F:cAMP-dependent protein kinase inhibitor activity"/>
    <property type="evidence" value="ECO:0007669"/>
    <property type="project" value="InterPro"/>
</dbReference>
<evidence type="ECO:0008006" key="8">
    <source>
        <dbReference type="Google" id="ProtNLM"/>
    </source>
</evidence>